<name>F9UJE1_9BACT</name>
<comment type="caution">
    <text evidence="3">The sequence shown here is derived from an EMBL/GenBank/DDBJ whole genome shotgun (WGS) entry which is preliminary data.</text>
</comment>
<keyword evidence="1" id="KW-0175">Coiled coil</keyword>
<keyword evidence="4" id="KW-1185">Reference proteome</keyword>
<evidence type="ECO:0000313" key="3">
    <source>
        <dbReference type="EMBL" id="EGV00484.1"/>
    </source>
</evidence>
<dbReference type="eggNOG" id="ENOG5033R76">
    <property type="taxonomic scope" value="Bacteria"/>
</dbReference>
<feature type="region of interest" description="Disordered" evidence="2">
    <location>
        <begin position="1702"/>
        <end position="1728"/>
    </location>
</feature>
<feature type="region of interest" description="Disordered" evidence="2">
    <location>
        <begin position="486"/>
        <end position="533"/>
    </location>
</feature>
<feature type="compositionally biased region" description="Basic and acidic residues" evidence="2">
    <location>
        <begin position="486"/>
        <end position="498"/>
    </location>
</feature>
<dbReference type="STRING" id="1037410.MCSF7_02998"/>
<feature type="compositionally biased region" description="Basic and acidic residues" evidence="2">
    <location>
        <begin position="506"/>
        <end position="516"/>
    </location>
</feature>
<evidence type="ECO:0000256" key="1">
    <source>
        <dbReference type="SAM" id="Coils"/>
    </source>
</evidence>
<proteinExistence type="predicted"/>
<dbReference type="Proteomes" id="UP000004978">
    <property type="component" value="Unassembled WGS sequence"/>
</dbReference>
<feature type="coiled-coil region" evidence="1">
    <location>
        <begin position="1284"/>
        <end position="1328"/>
    </location>
</feature>
<evidence type="ECO:0000313" key="4">
    <source>
        <dbReference type="Proteomes" id="UP000004978"/>
    </source>
</evidence>
<accession>F9UJE1</accession>
<sequence length="3227" mass="368255">MSKKKFNFRTLVWPKYALSAGILVAGIGAALGALYGYSLNSNEKVGRNNPTKDSELKNVFVGSDKEAKGNFLTGDKSGVLAEYDLETNKVKDRNGNIVDVDTYLTDYYKKNRNLPILNIKYGSFNFFNEYIEAVSPAEFFKFTRWFMTNVSWGPEIITLKSFSIVKGVEQNGNSITLGAHANTNKEYTTITFYPDAFFGSLPIHSGIGGAGNGPDSLVYKVNKNLLTYDGISSFLSKVPLYNGLANVSSRTLSFYFFRNITDIRQLVGHKVYALKKPNWEKNLLDLAVDNVEISRFKNNNPYLLIVNGNSLEEAKINLKNKIKEYEAVDEYGLLKDLDLNSLEEKTITYASINPNEAVDRKTILDRYLNLVFDDGTEYKVFKSFKDIEYKQNTGENFAIRNEELVESIKKGYKKAENALLDLVAEYEDKLEKIASKFNLDEAKWPTFHAAYLKFLEINDELSKTLYPEIAKVVEQLEEIKVVEETKATKEEEKSEKDTQVTTLQTRIDELEAKDSRTDEEETELTEKREEKENLDQEIETLVTEIQELETQLSEFSPSKEELNQQLTKLTIEKDEKLGNLSETIDPYIETIRYDKEKLDDLFKLLTEEYALINEDFVKKLKTGIEFNDENTKYREQAELANKFNELTHNYNNKLQLIATPILDGAVFRPTNFETTTYYLNDLAYLPNQLIGVESLQEISKNAQLNWRDFYNLNGFLDSKNDETNREGKQLYLYATDLHSLEDEFNKSNPNTEFKFEFTKLQEELKNIAKELNEIESKRNDHEHLALKVSEENQNPSVSNYLSKYFDASREQVSLPENYKLLGYDVFSQRESSFNFFIAKSYEKGKEYLELALNGNPNAGDNTKDKEGFLAYFNRIAQPILNDTDKKSAFEELKALDKERVELGNKLRENIDNVTQDQQLEVSLAIAKFAGKEAIFNEAVKDQNINYSQLTVLVEMKEALEESLKLMNKMIEEREQYKEESAQSFALSLDTRFVNFKINFLLNSPSFTDANILEAYQKVVAEYEKERTSVIERYKENVAQKDIAWFMQRAEGILLKVKYDKYKSVFADDVTRTSLETTKNGLESEKPSAEENKNTAQSALTTVAEELNNVLTSNNYDENTTLDAKLETLYNDELSKVTEILAELDKLRQSVEDSIDVKTLSNEIQELENQYKATEDDQEKERIFGQITLKITELNNLNNLQLVTVTKNLFNSGVKSVLDNLKVQKDANLGSYADLISLNETILSTLNNETVLNTLTILRNINRENTTAVDKIVEFIDFIGPNTELNEKLNEAEEYTTKLNTYNLAKTTYNENKDKLEEITKDLATVNDALSLLDEVEADNALNEIQQKASTSKATEDKLYKELRDARVEETIISAAQPKNAEGKPVDNLRYELNQLMTSYNENDEIISKAKNLLKDLSDENSAINQAKTKIQSAKEKVNFDAEAEDFKEEVDNLTAAAEEYLPNIKQKTLLNKFKEINASDSGVFYEKLLEALNIDDEDQKDTAKEELKKYVENPDSLIQLTQDEIDKVKNAIIQISSKKDQLFEHYEEVKKAEEDYLKQLETLYKEVVLKGYALISKDQLKDADLKDLVLQLDVKISDLKAEIYSLEDKKAELIKIDAKYNDVVTKLAELEANSEIQDAANKYAESFFAYAQNDLVIENHAVDILKMLVGKAYDKHYKNVVEPAEVLLEEIKNLEERLEEIQEEKPDTYEEDEEYVSKSAEKEQKEAELEPVQELYNNYFEPFGELYDEAESSLGQSLTLEAEEDEENQSQYDQANELLNAAIEQDEAYGQTLDALNTYINEYTDYAKNLDGNFTLNNSVIASYEEIIKQALENLINIRNNEILKKAKQLSLVDSTNLGDELTNENQLITAASQVELINILTKKGLLTATSSLEDINKVVHKVELTDIKKEGKKLVFTLRKLRSSNERSFDGDFSQYYAKFNVDATTEDDGVLNALDRAFKLVGFKKVVVPSLLKEEGNVKNVVTNKTEKGYSLYNDAYQGLLDTLIKRVPYAAEWLNGEHIVTKINDEGETVYSIENGPYLGFTRDTRIGLWAILKMSDPNFKGVPIDFLKFVAAHEYGHHFTLNAASDLGNKADEALFISALLPGASPNINNYYNKLNLDLYLKARTNLELNSDRLLEGEFIEKNYGEYPLFKLPSINASGELEYKAETEEEIWGTQLSENNIIKAMLNNRRRFLQNFDGLKNAAKARREENNLTGENEKLLKTSDLWIMNSLDHFSGTLNPTVTNGIAKYLVKQEDGSYLFTPGSLNILKGILKDGQGNDIQFEEVNGNVVPKIVDGERNEEGKYILIREVLVKNADGTGIVNIPLNVKFGDPNDPLYDANSVTYVNDEIDKVAKTINSLIVQRYDINGWDTPTTDLTVTPKLVLDWPQVRDIFFSNDTSANGKQAFNSYRDMILGRDPEQGARSSLPITSYNLDGSINSNETARLRNFRLTTSQFYVNPGDYDEAQIPNEMARALTAMWSTRTFTSISNGGRGYVSFLDRDHQYIVNAKASNLEKVIAFDGWSQEVLDFFGLKNALKNLSGIQADNIGIRAESLFQTLKEDGTLVDRDSNFSGEIPNWEQTKTLKINTRALGSTFENDLFGLYGNDKNGKGAELTFDEYADFFEFTSLDLKKARLDKEHRVVNWDIDYVKTKVSDFEAFKQALKVAVEKTPSLSAEEVQHYLSIANSADEQVVANEIIKRFSESKLALFTSHISIQDIVDNNELAWFLDQTYGYGLYKVNGLNLIQPNPEKWEFDLETYLQTYRDLSSEMSVTVGNTTLKPTLAQFSMYDAMIFNGEVQTYTTMSDISAIFNRLSFANLYATVGTGAFKTSRPSEDVVSYYGSKTDRRFNEKFSDYTFSWSEIINRDNLQITYSPSRAEFGNLPSYLKGLSESTTGLEYVVDGTPTQKWKDALISYDTGERRGSIKRSINEYEQNLDQEARDKARNLDLKYNPAVFVDEQDFNDAFNYNNNYFGEFRSINNGWFKDRWYRDILDFKLYDDKGVAIEDDTIRITDLKGEKVTNRPKAFWEFYIQAQGVGKRNLSTIWRNTDKDAVAFFGYLTSDIADKAKYLAFKDLESGEIETIELIKENTNNMFYYKSQSLDNEGNVEAKHTLKDEEYNFEDLNGQHSGKGFVSWVTDYAVVSKYRNKLLTPGKQYYVYFASDKKGTKALELELGNVESVSENGKTFKQAPVTIHKASKDEFDGKYYNKAIATIKDQFNGAI</sequence>
<dbReference type="EMBL" id="AFXA01000005">
    <property type="protein sequence ID" value="EGV00484.1"/>
    <property type="molecule type" value="Genomic_DNA"/>
</dbReference>
<protein>
    <submittedName>
        <fullName evidence="3">Uncharacterized protein</fullName>
    </submittedName>
</protein>
<feature type="coiled-coil region" evidence="1">
    <location>
        <begin position="1149"/>
        <end position="1176"/>
    </location>
</feature>
<organism evidence="3 4">
    <name type="scientific">Mycoplasmopsis columbina SF7</name>
    <dbReference type="NCBI Taxonomy" id="1037410"/>
    <lineage>
        <taxon>Bacteria</taxon>
        <taxon>Bacillati</taxon>
        <taxon>Mycoplasmatota</taxon>
        <taxon>Mycoplasmoidales</taxon>
        <taxon>Metamycoplasmataceae</taxon>
        <taxon>Mycoplasmopsis</taxon>
    </lineage>
</organism>
<feature type="coiled-coil region" evidence="1">
    <location>
        <begin position="952"/>
        <end position="979"/>
    </location>
</feature>
<feature type="coiled-coil region" evidence="1">
    <location>
        <begin position="1406"/>
        <end position="1456"/>
    </location>
</feature>
<reference evidence="3 4" key="1">
    <citation type="journal article" date="2013" name="Genome Announc.">
        <title>Genome Sequence of Mycoplasma columbinum Strain SF7.</title>
        <authorList>
            <person name="Guo Z."/>
            <person name="Xu X."/>
            <person name="Zheng Q."/>
            <person name="Li T."/>
            <person name="Kuang S."/>
            <person name="Zhang Z."/>
            <person name="Chen Y."/>
            <person name="Lu X."/>
            <person name="Zhou R."/>
            <person name="Bi D."/>
            <person name="Jin H."/>
        </authorList>
    </citation>
    <scope>NUCLEOTIDE SEQUENCE [LARGE SCALE GENOMIC DNA]</scope>
    <source>
        <strain evidence="3 4">SF7</strain>
    </source>
</reference>
<dbReference type="RefSeq" id="WP_006608408.1">
    <property type="nucleotide sequence ID" value="NZ_AFXA01000005.1"/>
</dbReference>
<dbReference type="PANTHER" id="PTHR23159:SF31">
    <property type="entry name" value="CENTROSOME-ASSOCIATED PROTEIN CEP250 ISOFORM X1"/>
    <property type="match status" value="1"/>
</dbReference>
<dbReference type="NCBIfam" id="NF012210">
    <property type="entry name" value="PDxFFG"/>
    <property type="match status" value="1"/>
</dbReference>
<feature type="coiled-coil region" evidence="1">
    <location>
        <begin position="757"/>
        <end position="784"/>
    </location>
</feature>
<gene>
    <name evidence="3" type="ORF">MCSF7_02998</name>
</gene>
<feature type="compositionally biased region" description="Basic and acidic residues" evidence="2">
    <location>
        <begin position="524"/>
        <end position="533"/>
    </location>
</feature>
<evidence type="ECO:0000256" key="2">
    <source>
        <dbReference type="SAM" id="MobiDB-lite"/>
    </source>
</evidence>
<dbReference type="PANTHER" id="PTHR23159">
    <property type="entry name" value="CENTROSOMAL PROTEIN 2"/>
    <property type="match status" value="1"/>
</dbReference>
<feature type="compositionally biased region" description="Basic and acidic residues" evidence="2">
    <location>
        <begin position="1715"/>
        <end position="1728"/>
    </location>
</feature>